<dbReference type="Proteomes" id="UP000436016">
    <property type="component" value="Unassembled WGS sequence"/>
</dbReference>
<feature type="domain" description="DUF1468" evidence="2">
    <location>
        <begin position="6"/>
        <end position="136"/>
    </location>
</feature>
<proteinExistence type="predicted"/>
<evidence type="ECO:0000259" key="2">
    <source>
        <dbReference type="Pfam" id="PF07331"/>
    </source>
</evidence>
<dbReference type="EMBL" id="WUWG01000007">
    <property type="protein sequence ID" value="MXU66634.1"/>
    <property type="molecule type" value="Genomic_DNA"/>
</dbReference>
<keyword evidence="1" id="KW-0472">Membrane</keyword>
<sequence>MASDRILGLVVIIVALAYVASAFQIQASFLSDPVGSRTFPILLGCVVILCGVSMILRPDPEPDWPAASRFIQLGIATLVMIGYAYSLKPLGFLLPTAAAAGILSYQIGQRAGPAILTGIGLSGGLFILFKYVLGLGLFAVPKGLFG</sequence>
<keyword evidence="1" id="KW-1133">Transmembrane helix</keyword>
<feature type="transmembrane region" description="Helical" evidence="1">
    <location>
        <begin position="68"/>
        <end position="86"/>
    </location>
</feature>
<protein>
    <submittedName>
        <fullName evidence="3">Tripartite tricarboxylate transporter TctB family protein</fullName>
    </submittedName>
</protein>
<organism evidence="3 4">
    <name type="scientific">Oceanomicrobium pacificus</name>
    <dbReference type="NCBI Taxonomy" id="2692916"/>
    <lineage>
        <taxon>Bacteria</taxon>
        <taxon>Pseudomonadati</taxon>
        <taxon>Pseudomonadota</taxon>
        <taxon>Alphaproteobacteria</taxon>
        <taxon>Rhodobacterales</taxon>
        <taxon>Paracoccaceae</taxon>
        <taxon>Oceanomicrobium</taxon>
    </lineage>
</organism>
<evidence type="ECO:0000313" key="3">
    <source>
        <dbReference type="EMBL" id="MXU66634.1"/>
    </source>
</evidence>
<reference evidence="3 4" key="1">
    <citation type="submission" date="2019-12" db="EMBL/GenBank/DDBJ databases">
        <title>Strain KN286 was isolated from seawater, which was collected from Caroline Seamount in the tropical western Pacific.</title>
        <authorList>
            <person name="Wang Q."/>
        </authorList>
    </citation>
    <scope>NUCLEOTIDE SEQUENCE [LARGE SCALE GENOMIC DNA]</scope>
    <source>
        <strain evidence="3 4">KN286</strain>
    </source>
</reference>
<feature type="transmembrane region" description="Helical" evidence="1">
    <location>
        <begin position="115"/>
        <end position="140"/>
    </location>
</feature>
<name>A0A6B0U077_9RHOB</name>
<gene>
    <name evidence="3" type="ORF">GSH16_14390</name>
</gene>
<evidence type="ECO:0000256" key="1">
    <source>
        <dbReference type="SAM" id="Phobius"/>
    </source>
</evidence>
<dbReference type="RefSeq" id="WP_160856306.1">
    <property type="nucleotide sequence ID" value="NZ_WUWG01000007.1"/>
</dbReference>
<accession>A0A6B0U077</accession>
<feature type="transmembrane region" description="Helical" evidence="1">
    <location>
        <begin position="38"/>
        <end position="56"/>
    </location>
</feature>
<keyword evidence="1" id="KW-0812">Transmembrane</keyword>
<dbReference type="InterPro" id="IPR009936">
    <property type="entry name" value="DUF1468"/>
</dbReference>
<dbReference type="AlphaFoldDB" id="A0A6B0U077"/>
<comment type="caution">
    <text evidence="3">The sequence shown here is derived from an EMBL/GenBank/DDBJ whole genome shotgun (WGS) entry which is preliminary data.</text>
</comment>
<dbReference type="Pfam" id="PF07331">
    <property type="entry name" value="TctB"/>
    <property type="match status" value="1"/>
</dbReference>
<feature type="transmembrane region" description="Helical" evidence="1">
    <location>
        <begin position="92"/>
        <end position="108"/>
    </location>
</feature>
<evidence type="ECO:0000313" key="4">
    <source>
        <dbReference type="Proteomes" id="UP000436016"/>
    </source>
</evidence>
<keyword evidence="4" id="KW-1185">Reference proteome</keyword>